<keyword evidence="3" id="KW-0731">Sigma factor</keyword>
<reference evidence="7 8" key="1">
    <citation type="submission" date="2018-01" db="EMBL/GenBank/DDBJ databases">
        <title>G. obscuriglobus.</title>
        <authorList>
            <person name="Franke J."/>
            <person name="Blomberg W."/>
            <person name="Selmecki A."/>
        </authorList>
    </citation>
    <scope>NUCLEOTIDE SEQUENCE [LARGE SCALE GENOMIC DNA]</scope>
    <source>
        <strain evidence="7 8">DSM 5831</strain>
    </source>
</reference>
<dbReference type="Proteomes" id="UP000245802">
    <property type="component" value="Chromosome"/>
</dbReference>
<dbReference type="AlphaFoldDB" id="A0A2Z3GUB5"/>
<evidence type="ECO:0000313" key="7">
    <source>
        <dbReference type="EMBL" id="AWM38009.1"/>
    </source>
</evidence>
<proteinExistence type="inferred from homology"/>
<dbReference type="Gene3D" id="1.10.1740.10">
    <property type="match status" value="1"/>
</dbReference>
<dbReference type="SUPFAM" id="SSF88659">
    <property type="entry name" value="Sigma3 and sigma4 domains of RNA polymerase sigma factors"/>
    <property type="match status" value="1"/>
</dbReference>
<dbReference type="InterPro" id="IPR053812">
    <property type="entry name" value="HTH_Sigma70_ECF-like"/>
</dbReference>
<dbReference type="Pfam" id="PF07638">
    <property type="entry name" value="Sigma70_ECF"/>
    <property type="match status" value="1"/>
</dbReference>
<keyword evidence="8" id="KW-1185">Reference proteome</keyword>
<evidence type="ECO:0000256" key="5">
    <source>
        <dbReference type="ARBA" id="ARBA00023163"/>
    </source>
</evidence>
<accession>A0A2Z3GUB5</accession>
<evidence type="ECO:0000256" key="4">
    <source>
        <dbReference type="ARBA" id="ARBA00023125"/>
    </source>
</evidence>
<dbReference type="KEGG" id="gog:C1280_14080"/>
<dbReference type="InterPro" id="IPR013324">
    <property type="entry name" value="RNA_pol_sigma_r3/r4-like"/>
</dbReference>
<evidence type="ECO:0000259" key="6">
    <source>
        <dbReference type="Pfam" id="PF07638"/>
    </source>
</evidence>
<dbReference type="GO" id="GO:0016987">
    <property type="term" value="F:sigma factor activity"/>
    <property type="evidence" value="ECO:0007669"/>
    <property type="project" value="UniProtKB-KW"/>
</dbReference>
<comment type="similarity">
    <text evidence="1">Belongs to the sigma-70 factor family. ECF subfamily.</text>
</comment>
<dbReference type="EMBL" id="CP025958">
    <property type="protein sequence ID" value="AWM38009.1"/>
    <property type="molecule type" value="Genomic_DNA"/>
</dbReference>
<evidence type="ECO:0000256" key="3">
    <source>
        <dbReference type="ARBA" id="ARBA00023082"/>
    </source>
</evidence>
<feature type="domain" description="RNA polymerase sigma-70 ECF-like HTH" evidence="6">
    <location>
        <begin position="5"/>
        <end position="177"/>
    </location>
</feature>
<dbReference type="PANTHER" id="PTHR43133">
    <property type="entry name" value="RNA POLYMERASE ECF-TYPE SIGMA FACTO"/>
    <property type="match status" value="1"/>
</dbReference>
<name>A0A2Z3GUB5_9BACT</name>
<dbReference type="InterPro" id="IPR039425">
    <property type="entry name" value="RNA_pol_sigma-70-like"/>
</dbReference>
<sequence>MTEGSITAWVQRLAAGDGDAARPLWDRYFRRMVSLAAGRMVGRAADAEDVALSAFFQFCRAASGQKFARLASRDDLWHLLVVLTARKAVDWRKHQSAQKRGRPTDELPDDVPGSIVDPALAAAVGDEIRMLFDKLDSDELRELARFKLDGYTNEEIAERLGCTVRTVCRRLALIRDIWESDPPAEPDARPRH</sequence>
<dbReference type="PANTHER" id="PTHR43133:SF8">
    <property type="entry name" value="RNA POLYMERASE SIGMA FACTOR HI_1459-RELATED"/>
    <property type="match status" value="1"/>
</dbReference>
<gene>
    <name evidence="7" type="ORF">C1280_14080</name>
</gene>
<organism evidence="7 8">
    <name type="scientific">Gemmata obscuriglobus</name>
    <dbReference type="NCBI Taxonomy" id="114"/>
    <lineage>
        <taxon>Bacteria</taxon>
        <taxon>Pseudomonadati</taxon>
        <taxon>Planctomycetota</taxon>
        <taxon>Planctomycetia</taxon>
        <taxon>Gemmatales</taxon>
        <taxon>Gemmataceae</taxon>
        <taxon>Gemmata</taxon>
    </lineage>
</organism>
<evidence type="ECO:0000313" key="8">
    <source>
        <dbReference type="Proteomes" id="UP000245802"/>
    </source>
</evidence>
<dbReference type="InterPro" id="IPR036388">
    <property type="entry name" value="WH-like_DNA-bd_sf"/>
</dbReference>
<dbReference type="OrthoDB" id="291381at2"/>
<keyword evidence="4" id="KW-0238">DNA-binding</keyword>
<dbReference type="SUPFAM" id="SSF88946">
    <property type="entry name" value="Sigma2 domain of RNA polymerase sigma factors"/>
    <property type="match status" value="1"/>
</dbReference>
<dbReference type="GO" id="GO:0006352">
    <property type="term" value="P:DNA-templated transcription initiation"/>
    <property type="evidence" value="ECO:0007669"/>
    <property type="project" value="InterPro"/>
</dbReference>
<dbReference type="InterPro" id="IPR013325">
    <property type="entry name" value="RNA_pol_sigma_r2"/>
</dbReference>
<keyword evidence="5" id="KW-0804">Transcription</keyword>
<dbReference type="RefSeq" id="WP_010049101.1">
    <property type="nucleotide sequence ID" value="NZ_CP025958.1"/>
</dbReference>
<evidence type="ECO:0000256" key="1">
    <source>
        <dbReference type="ARBA" id="ARBA00010641"/>
    </source>
</evidence>
<dbReference type="GO" id="GO:0003677">
    <property type="term" value="F:DNA binding"/>
    <property type="evidence" value="ECO:0007669"/>
    <property type="project" value="UniProtKB-KW"/>
</dbReference>
<keyword evidence="2" id="KW-0805">Transcription regulation</keyword>
<dbReference type="Gene3D" id="1.10.10.10">
    <property type="entry name" value="Winged helix-like DNA-binding domain superfamily/Winged helix DNA-binding domain"/>
    <property type="match status" value="1"/>
</dbReference>
<protein>
    <submittedName>
        <fullName evidence="7">RNA polymerase subunit sigma-70</fullName>
    </submittedName>
</protein>
<evidence type="ECO:0000256" key="2">
    <source>
        <dbReference type="ARBA" id="ARBA00023015"/>
    </source>
</evidence>